<gene>
    <name evidence="2" type="ORF">SAMN05428963_11960</name>
</gene>
<dbReference type="AlphaFoldDB" id="A0A1T4T4X1"/>
<dbReference type="EMBL" id="FUXL01000019">
    <property type="protein sequence ID" value="SKA35554.1"/>
    <property type="molecule type" value="Genomic_DNA"/>
</dbReference>
<accession>A0A1T4T4X1</accession>
<feature type="transmembrane region" description="Helical" evidence="1">
    <location>
        <begin position="65"/>
        <end position="83"/>
    </location>
</feature>
<evidence type="ECO:0000256" key="1">
    <source>
        <dbReference type="SAM" id="Phobius"/>
    </source>
</evidence>
<keyword evidence="3" id="KW-1185">Reference proteome</keyword>
<reference evidence="3" key="1">
    <citation type="submission" date="2017-02" db="EMBL/GenBank/DDBJ databases">
        <authorList>
            <person name="Varghese N."/>
            <person name="Submissions S."/>
        </authorList>
    </citation>
    <scope>NUCLEOTIDE SEQUENCE [LARGE SCALE GENOMIC DNA]</scope>
    <source>
        <strain evidence="3">USBA 369</strain>
    </source>
</reference>
<sequence>MGSLDRDEERRREARAILERVARETSPQVGAGIEGTFSGVRRHFSAADADPGDRIEVMGTRIGRGLGLVAFVILAALLVMRWIG</sequence>
<dbReference type="OrthoDB" id="8449218at2"/>
<evidence type="ECO:0000313" key="2">
    <source>
        <dbReference type="EMBL" id="SKA35554.1"/>
    </source>
</evidence>
<dbReference type="Proteomes" id="UP000190135">
    <property type="component" value="Unassembled WGS sequence"/>
</dbReference>
<keyword evidence="1" id="KW-1133">Transmembrane helix</keyword>
<dbReference type="RefSeq" id="WP_116002861.1">
    <property type="nucleotide sequence ID" value="NZ_FUXL01000019.1"/>
</dbReference>
<protein>
    <submittedName>
        <fullName evidence="2">Uncharacterized protein</fullName>
    </submittedName>
</protein>
<dbReference type="STRING" id="1365950.SAMN05428963_11960"/>
<name>A0A1T4T4X1_9HYPH</name>
<evidence type="ECO:0000313" key="3">
    <source>
        <dbReference type="Proteomes" id="UP000190135"/>
    </source>
</evidence>
<organism evidence="2 3">
    <name type="scientific">Consotaella salsifontis</name>
    <dbReference type="NCBI Taxonomy" id="1365950"/>
    <lineage>
        <taxon>Bacteria</taxon>
        <taxon>Pseudomonadati</taxon>
        <taxon>Pseudomonadota</taxon>
        <taxon>Alphaproteobacteria</taxon>
        <taxon>Hyphomicrobiales</taxon>
        <taxon>Aurantimonadaceae</taxon>
        <taxon>Consotaella</taxon>
    </lineage>
</organism>
<keyword evidence="1" id="KW-0472">Membrane</keyword>
<proteinExistence type="predicted"/>
<keyword evidence="1" id="KW-0812">Transmembrane</keyword>